<evidence type="ECO:0000313" key="5">
    <source>
        <dbReference type="Proteomes" id="UP000663929"/>
    </source>
</evidence>
<dbReference type="SUPFAM" id="SSF82657">
    <property type="entry name" value="BolA-like"/>
    <property type="match status" value="1"/>
</dbReference>
<dbReference type="Pfam" id="PF01722">
    <property type="entry name" value="BolA"/>
    <property type="match status" value="1"/>
</dbReference>
<dbReference type="FunFam" id="3.30.300.90:FF:000001">
    <property type="entry name" value="Transcriptional regulator BolA"/>
    <property type="match status" value="1"/>
</dbReference>
<dbReference type="AlphaFoldDB" id="A0A8A4TW91"/>
<dbReference type="KEGG" id="scor:J3U87_14975"/>
<dbReference type="PANTHER" id="PTHR46229:SF2">
    <property type="entry name" value="BOLA-LIKE PROTEIN 1"/>
    <property type="match status" value="1"/>
</dbReference>
<dbReference type="Proteomes" id="UP000663929">
    <property type="component" value="Chromosome"/>
</dbReference>
<gene>
    <name evidence="4" type="ORF">J3U87_14975</name>
</gene>
<sequence>MTVQNTIETKLTTFFTPRFLEVVNESHKHSVPPGSESHFRVVLVTDKFSGQKPLARHRMVNQVLADELSRDIHALSLKLYTPEQWERAGGEAPPSPPCASKKL</sequence>
<evidence type="ECO:0000313" key="4">
    <source>
        <dbReference type="EMBL" id="QTD53753.1"/>
    </source>
</evidence>
<reference evidence="4" key="1">
    <citation type="submission" date="2021-03" db="EMBL/GenBank/DDBJ databases">
        <title>Acanthopleuribacteraceae sp. M133.</title>
        <authorList>
            <person name="Wang G."/>
        </authorList>
    </citation>
    <scope>NUCLEOTIDE SEQUENCE</scope>
    <source>
        <strain evidence="4">M133</strain>
    </source>
</reference>
<dbReference type="PIRSF" id="PIRSF003113">
    <property type="entry name" value="BolA"/>
    <property type="match status" value="1"/>
</dbReference>
<keyword evidence="5" id="KW-1185">Reference proteome</keyword>
<dbReference type="GO" id="GO:1990229">
    <property type="term" value="C:iron-sulfur cluster assembly complex"/>
    <property type="evidence" value="ECO:0007669"/>
    <property type="project" value="UniProtKB-ARBA"/>
</dbReference>
<dbReference type="InterPro" id="IPR002634">
    <property type="entry name" value="BolA"/>
</dbReference>
<accession>A0A8A4TW91</accession>
<comment type="similarity">
    <text evidence="1 3">Belongs to the BolA/IbaG family.</text>
</comment>
<name>A0A8A4TW91_SULCO</name>
<proteinExistence type="inferred from homology"/>
<dbReference type="GO" id="GO:0005829">
    <property type="term" value="C:cytosol"/>
    <property type="evidence" value="ECO:0007669"/>
    <property type="project" value="TreeGrafter"/>
</dbReference>
<organism evidence="4 5">
    <name type="scientific">Sulfidibacter corallicola</name>
    <dbReference type="NCBI Taxonomy" id="2818388"/>
    <lineage>
        <taxon>Bacteria</taxon>
        <taxon>Pseudomonadati</taxon>
        <taxon>Acidobacteriota</taxon>
        <taxon>Holophagae</taxon>
        <taxon>Acanthopleuribacterales</taxon>
        <taxon>Acanthopleuribacteraceae</taxon>
        <taxon>Sulfidibacter</taxon>
    </lineage>
</organism>
<dbReference type="InterPro" id="IPR036065">
    <property type="entry name" value="BolA-like_sf"/>
</dbReference>
<dbReference type="PANTHER" id="PTHR46229">
    <property type="entry name" value="BOLA TRANSCRIPTION REGULATOR"/>
    <property type="match status" value="1"/>
</dbReference>
<evidence type="ECO:0000256" key="2">
    <source>
        <dbReference type="ARBA" id="ARBA00074073"/>
    </source>
</evidence>
<dbReference type="InterPro" id="IPR050961">
    <property type="entry name" value="BolA/IbaG_stress_morph_reg"/>
</dbReference>
<dbReference type="RefSeq" id="WP_237383853.1">
    <property type="nucleotide sequence ID" value="NZ_CP071793.1"/>
</dbReference>
<protein>
    <recommendedName>
        <fullName evidence="2">DNA-binding transcriptional regulator BolA</fullName>
    </recommendedName>
</protein>
<evidence type="ECO:0000256" key="1">
    <source>
        <dbReference type="ARBA" id="ARBA00005578"/>
    </source>
</evidence>
<dbReference type="GO" id="GO:0006351">
    <property type="term" value="P:DNA-templated transcription"/>
    <property type="evidence" value="ECO:0007669"/>
    <property type="project" value="TreeGrafter"/>
</dbReference>
<dbReference type="EMBL" id="CP071793">
    <property type="protein sequence ID" value="QTD53753.1"/>
    <property type="molecule type" value="Genomic_DNA"/>
</dbReference>
<dbReference type="Gene3D" id="3.30.300.90">
    <property type="entry name" value="BolA-like"/>
    <property type="match status" value="1"/>
</dbReference>
<evidence type="ECO:0000256" key="3">
    <source>
        <dbReference type="RuleBase" id="RU003860"/>
    </source>
</evidence>